<evidence type="ECO:0000256" key="1">
    <source>
        <dbReference type="ARBA" id="ARBA00005395"/>
    </source>
</evidence>
<keyword evidence="7" id="KW-1185">Reference proteome</keyword>
<dbReference type="Proteomes" id="UP000254337">
    <property type="component" value="Chromosome"/>
</dbReference>
<keyword evidence="2" id="KW-0963">Cytoplasm</keyword>
<evidence type="ECO:0000313" key="6">
    <source>
        <dbReference type="EMBL" id="AXL20663.1"/>
    </source>
</evidence>
<sequence length="160" mass="18511">MIVRKAEEADAQGIFDVETESFSVPWSLQAITRELANPNLTMYYVLADEDGTIAGYAGLWRVLDEGQITNIALKQQYRRQGYGELLLRVLMEAAWEDGCSDIFLEVRVSNIGALHLYRKLGYQVLSVRKNYYSEPEEDAYVMDCKKENYQWITNSYKKDE</sequence>
<evidence type="ECO:0000313" key="7">
    <source>
        <dbReference type="Proteomes" id="UP000254337"/>
    </source>
</evidence>
<organism evidence="6 7">
    <name type="scientific">Megasphaera stantonii</name>
    <dbReference type="NCBI Taxonomy" id="2144175"/>
    <lineage>
        <taxon>Bacteria</taxon>
        <taxon>Bacillati</taxon>
        <taxon>Bacillota</taxon>
        <taxon>Negativicutes</taxon>
        <taxon>Veillonellales</taxon>
        <taxon>Veillonellaceae</taxon>
        <taxon>Megasphaera</taxon>
    </lineage>
</organism>
<evidence type="ECO:0000256" key="3">
    <source>
        <dbReference type="ARBA" id="ARBA00022679"/>
    </source>
</evidence>
<keyword evidence="4" id="KW-0012">Acyltransferase</keyword>
<dbReference type="KEGG" id="meg:DKB62_03225"/>
<evidence type="ECO:0000256" key="4">
    <source>
        <dbReference type="ARBA" id="ARBA00023315"/>
    </source>
</evidence>
<keyword evidence="3 6" id="KW-0808">Transferase</keyword>
<evidence type="ECO:0000256" key="2">
    <source>
        <dbReference type="ARBA" id="ARBA00022490"/>
    </source>
</evidence>
<gene>
    <name evidence="6" type="primary">rimI</name>
    <name evidence="6" type="ORF">DKB62_03225</name>
</gene>
<dbReference type="InterPro" id="IPR016181">
    <property type="entry name" value="Acyl_CoA_acyltransferase"/>
</dbReference>
<accession>A0A346AXS0</accession>
<dbReference type="InterPro" id="IPR000182">
    <property type="entry name" value="GNAT_dom"/>
</dbReference>
<protein>
    <submittedName>
        <fullName evidence="6">Ribosomal-protein-alanine N-acetyltransferase</fullName>
    </submittedName>
</protein>
<dbReference type="OrthoDB" id="9794566at2"/>
<dbReference type="NCBIfam" id="TIGR01575">
    <property type="entry name" value="rimI"/>
    <property type="match status" value="1"/>
</dbReference>
<comment type="similarity">
    <text evidence="1">Belongs to the acetyltransferase family. RimI subfamily.</text>
</comment>
<dbReference type="AlphaFoldDB" id="A0A346AXS0"/>
<dbReference type="GO" id="GO:0008080">
    <property type="term" value="F:N-acetyltransferase activity"/>
    <property type="evidence" value="ECO:0007669"/>
    <property type="project" value="InterPro"/>
</dbReference>
<reference evidence="6 7" key="1">
    <citation type="submission" date="2018-05" db="EMBL/GenBank/DDBJ databases">
        <title>Complete genome sequence of Megasphaera sp. AJH120T, isolated from the ceca of a chicken.</title>
        <authorList>
            <person name="Maki J."/>
            <person name="Looft T."/>
        </authorList>
    </citation>
    <scope>NUCLEOTIDE SEQUENCE [LARGE SCALE GENOMIC DNA]</scope>
    <source>
        <strain evidence="6 7">AJH120</strain>
    </source>
</reference>
<dbReference type="SUPFAM" id="SSF55729">
    <property type="entry name" value="Acyl-CoA N-acyltransferases (Nat)"/>
    <property type="match status" value="1"/>
</dbReference>
<dbReference type="PANTHER" id="PTHR43420:SF44">
    <property type="entry name" value="ACETYLTRANSFERASE YPEA"/>
    <property type="match status" value="1"/>
</dbReference>
<feature type="domain" description="N-acetyltransferase" evidence="5">
    <location>
        <begin position="1"/>
        <end position="147"/>
    </location>
</feature>
<evidence type="ECO:0000259" key="5">
    <source>
        <dbReference type="PROSITE" id="PS51186"/>
    </source>
</evidence>
<dbReference type="PROSITE" id="PS51186">
    <property type="entry name" value="GNAT"/>
    <property type="match status" value="1"/>
</dbReference>
<proteinExistence type="inferred from homology"/>
<dbReference type="Gene3D" id="3.40.630.30">
    <property type="match status" value="1"/>
</dbReference>
<dbReference type="Pfam" id="PF00583">
    <property type="entry name" value="Acetyltransf_1"/>
    <property type="match status" value="1"/>
</dbReference>
<dbReference type="EMBL" id="CP029462">
    <property type="protein sequence ID" value="AXL20663.1"/>
    <property type="molecule type" value="Genomic_DNA"/>
</dbReference>
<name>A0A346AXS0_9FIRM</name>
<dbReference type="PANTHER" id="PTHR43420">
    <property type="entry name" value="ACETYLTRANSFERASE"/>
    <property type="match status" value="1"/>
</dbReference>
<dbReference type="InterPro" id="IPR006464">
    <property type="entry name" value="AcTrfase_RimI/Ard1"/>
</dbReference>
<dbReference type="InterPro" id="IPR050680">
    <property type="entry name" value="YpeA/RimI_acetyltransf"/>
</dbReference>
<dbReference type="RefSeq" id="WP_087478849.1">
    <property type="nucleotide sequence ID" value="NZ_CP029462.1"/>
</dbReference>
<dbReference type="CDD" id="cd04301">
    <property type="entry name" value="NAT_SF"/>
    <property type="match status" value="1"/>
</dbReference>